<organism evidence="1 2">
    <name type="scientific">Trachymyrmex cornetzi</name>
    <dbReference type="NCBI Taxonomy" id="471704"/>
    <lineage>
        <taxon>Eukaryota</taxon>
        <taxon>Metazoa</taxon>
        <taxon>Ecdysozoa</taxon>
        <taxon>Arthropoda</taxon>
        <taxon>Hexapoda</taxon>
        <taxon>Insecta</taxon>
        <taxon>Pterygota</taxon>
        <taxon>Neoptera</taxon>
        <taxon>Endopterygota</taxon>
        <taxon>Hymenoptera</taxon>
        <taxon>Apocrita</taxon>
        <taxon>Aculeata</taxon>
        <taxon>Formicoidea</taxon>
        <taxon>Formicidae</taxon>
        <taxon>Myrmicinae</taxon>
        <taxon>Trachymyrmex</taxon>
    </lineage>
</organism>
<evidence type="ECO:0000313" key="1">
    <source>
        <dbReference type="EMBL" id="KYN23442.1"/>
    </source>
</evidence>
<sequence>MFTICHSEINRGFWDVSHHKLDNLCPHNTIYGEKVACLKDYYNQDAHSRLNKVEQSIGIVNNEARGIGPVEFVINPTFSVRVCAS</sequence>
<accession>A0A195EF58</accession>
<protein>
    <submittedName>
        <fullName evidence="1">Uncharacterized protein</fullName>
    </submittedName>
</protein>
<reference evidence="1 2" key="1">
    <citation type="submission" date="2015-09" db="EMBL/GenBank/DDBJ databases">
        <title>Trachymyrmex cornetzi WGS genome.</title>
        <authorList>
            <person name="Nygaard S."/>
            <person name="Hu H."/>
            <person name="Boomsma J."/>
            <person name="Zhang G."/>
        </authorList>
    </citation>
    <scope>NUCLEOTIDE SEQUENCE [LARGE SCALE GENOMIC DNA]</scope>
    <source>
        <strain evidence="1">Tcor2-1</strain>
        <tissue evidence="1">Whole body</tissue>
    </source>
</reference>
<gene>
    <name evidence="1" type="ORF">ALC57_04316</name>
</gene>
<evidence type="ECO:0000313" key="2">
    <source>
        <dbReference type="Proteomes" id="UP000078492"/>
    </source>
</evidence>
<dbReference type="EMBL" id="KQ979039">
    <property type="protein sequence ID" value="KYN23442.1"/>
    <property type="molecule type" value="Genomic_DNA"/>
</dbReference>
<name>A0A195EF58_9HYME</name>
<dbReference type="AlphaFoldDB" id="A0A195EF58"/>
<keyword evidence="2" id="KW-1185">Reference proteome</keyword>
<proteinExistence type="predicted"/>
<dbReference type="Proteomes" id="UP000078492">
    <property type="component" value="Unassembled WGS sequence"/>
</dbReference>